<dbReference type="Proteomes" id="UP000675881">
    <property type="component" value="Chromosome 7"/>
</dbReference>
<dbReference type="AlphaFoldDB" id="A0A7R8D563"/>
<name>A0A7R8D563_LEPSM</name>
<sequence>MPANETRAQKMGYIPNDRAKIGLFFPYYIRRLCRARANKKNKKLIWLTVFQLCTSSWHLGDLLVNEGFHIRYGQIMDKTSLVSYGAIYKCLSKLRDQLFVWCRDNGLQRKFIPSRDPSQRGS</sequence>
<accession>A0A7R8D563</accession>
<protein>
    <submittedName>
        <fullName evidence="1">(salmon louse) hypothetical protein</fullName>
    </submittedName>
</protein>
<proteinExistence type="predicted"/>
<organism evidence="1 2">
    <name type="scientific">Lepeophtheirus salmonis</name>
    <name type="common">Salmon louse</name>
    <name type="synonym">Caligus salmonis</name>
    <dbReference type="NCBI Taxonomy" id="72036"/>
    <lineage>
        <taxon>Eukaryota</taxon>
        <taxon>Metazoa</taxon>
        <taxon>Ecdysozoa</taxon>
        <taxon>Arthropoda</taxon>
        <taxon>Crustacea</taxon>
        <taxon>Multicrustacea</taxon>
        <taxon>Hexanauplia</taxon>
        <taxon>Copepoda</taxon>
        <taxon>Siphonostomatoida</taxon>
        <taxon>Caligidae</taxon>
        <taxon>Lepeophtheirus</taxon>
    </lineage>
</organism>
<gene>
    <name evidence="1" type="ORF">LSAA_13343</name>
</gene>
<evidence type="ECO:0000313" key="2">
    <source>
        <dbReference type="Proteomes" id="UP000675881"/>
    </source>
</evidence>
<dbReference type="EMBL" id="HG994586">
    <property type="protein sequence ID" value="CAF3003034.1"/>
    <property type="molecule type" value="Genomic_DNA"/>
</dbReference>
<keyword evidence="2" id="KW-1185">Reference proteome</keyword>
<evidence type="ECO:0000313" key="1">
    <source>
        <dbReference type="EMBL" id="CAF3003034.1"/>
    </source>
</evidence>
<reference evidence="1" key="1">
    <citation type="submission" date="2021-02" db="EMBL/GenBank/DDBJ databases">
        <authorList>
            <person name="Bekaert M."/>
        </authorList>
    </citation>
    <scope>NUCLEOTIDE SEQUENCE</scope>
    <source>
        <strain evidence="1">IoA-00</strain>
    </source>
</reference>